<dbReference type="AlphaFoldDB" id="A0A3A1Y493"/>
<dbReference type="InterPro" id="IPR005534">
    <property type="entry name" value="Curli_assmbl/transp-comp_CsgG"/>
</dbReference>
<keyword evidence="11" id="KW-1185">Reference proteome</keyword>
<evidence type="ECO:0000313" key="10">
    <source>
        <dbReference type="EMBL" id="RIY32076.1"/>
    </source>
</evidence>
<organism evidence="10 11">
    <name type="scientific">Psittacicella melopsittaci</name>
    <dbReference type="NCBI Taxonomy" id="2028576"/>
    <lineage>
        <taxon>Bacteria</taxon>
        <taxon>Pseudomonadati</taxon>
        <taxon>Pseudomonadota</taxon>
        <taxon>Gammaproteobacteria</taxon>
        <taxon>Pasteurellales</taxon>
        <taxon>Psittacicellaceae</taxon>
        <taxon>Psittacicella</taxon>
    </lineage>
</organism>
<dbReference type="RefSeq" id="WP_119497298.1">
    <property type="nucleotide sequence ID" value="NZ_NRJH01000047.1"/>
</dbReference>
<protein>
    <recommendedName>
        <fullName evidence="3">Curli production assembly/transport component CsgG</fullName>
    </recommendedName>
</protein>
<dbReference type="PANTHER" id="PTHR41164">
    <property type="entry name" value="CURLI PRODUCTION ASSEMBLY/TRANSPORT COMPONENT CSGG"/>
    <property type="match status" value="1"/>
</dbReference>
<evidence type="ECO:0000256" key="9">
    <source>
        <dbReference type="SAM" id="SignalP"/>
    </source>
</evidence>
<comment type="function">
    <text evidence="1">May be involved in the biogenesis of curli organelles.</text>
</comment>
<dbReference type="GO" id="GO:0030288">
    <property type="term" value="C:outer membrane-bounded periplasmic space"/>
    <property type="evidence" value="ECO:0007669"/>
    <property type="project" value="InterPro"/>
</dbReference>
<comment type="similarity">
    <text evidence="2">Belongs to the CsgG family.</text>
</comment>
<comment type="caution">
    <text evidence="10">The sequence shown here is derived from an EMBL/GenBank/DDBJ whole genome shotgun (WGS) entry which is preliminary data.</text>
</comment>
<dbReference type="Proteomes" id="UP000266258">
    <property type="component" value="Unassembled WGS sequence"/>
</dbReference>
<keyword evidence="6" id="KW-0472">Membrane</keyword>
<gene>
    <name evidence="10" type="ORF">CJP74_05585</name>
</gene>
<evidence type="ECO:0000256" key="1">
    <source>
        <dbReference type="ARBA" id="ARBA00003989"/>
    </source>
</evidence>
<dbReference type="OrthoDB" id="9793163at2"/>
<evidence type="ECO:0000313" key="11">
    <source>
        <dbReference type="Proteomes" id="UP000266258"/>
    </source>
</evidence>
<reference evidence="10 11" key="1">
    <citation type="submission" date="2017-08" db="EMBL/GenBank/DDBJ databases">
        <title>Reclassification of Bisgaard taxon 37 and 44.</title>
        <authorList>
            <person name="Christensen H."/>
        </authorList>
    </citation>
    <scope>NUCLEOTIDE SEQUENCE [LARGE SCALE GENOMIC DNA]</scope>
    <source>
        <strain evidence="10 11">B96_4</strain>
    </source>
</reference>
<keyword evidence="5 9" id="KW-0732">Signal</keyword>
<evidence type="ECO:0000256" key="2">
    <source>
        <dbReference type="ARBA" id="ARBA00008899"/>
    </source>
</evidence>
<dbReference type="Pfam" id="PF03783">
    <property type="entry name" value="CsgG"/>
    <property type="match status" value="1"/>
</dbReference>
<feature type="chain" id="PRO_5017337542" description="Curli production assembly/transport component CsgG" evidence="9">
    <location>
        <begin position="19"/>
        <end position="218"/>
    </location>
</feature>
<keyword evidence="7" id="KW-0564">Palmitate</keyword>
<keyword evidence="8" id="KW-0449">Lipoprotein</keyword>
<feature type="signal peptide" evidence="9">
    <location>
        <begin position="1"/>
        <end position="18"/>
    </location>
</feature>
<name>A0A3A1Y493_9GAMM</name>
<proteinExistence type="inferred from homology"/>
<evidence type="ECO:0000256" key="6">
    <source>
        <dbReference type="ARBA" id="ARBA00023136"/>
    </source>
</evidence>
<dbReference type="PANTHER" id="PTHR41164:SF1">
    <property type="entry name" value="CURLI PRODUCTION ASSEMBLY_TRANSPORT COMPONENT CSGG"/>
    <property type="match status" value="1"/>
</dbReference>
<evidence type="ECO:0000256" key="8">
    <source>
        <dbReference type="ARBA" id="ARBA00023288"/>
    </source>
</evidence>
<accession>A0A3A1Y493</accession>
<evidence type="ECO:0000256" key="3">
    <source>
        <dbReference type="ARBA" id="ARBA00014028"/>
    </source>
</evidence>
<evidence type="ECO:0000256" key="7">
    <source>
        <dbReference type="ARBA" id="ARBA00023139"/>
    </source>
</evidence>
<dbReference type="EMBL" id="NRJH01000047">
    <property type="protein sequence ID" value="RIY32076.1"/>
    <property type="molecule type" value="Genomic_DNA"/>
</dbReference>
<sequence length="218" mass="23671">MKKLLSLIMLISTATFLAACSSETTTIIPQEQQGVVLKQNDGTTRPLEISIGRFDNRSDYNNGVFANNTLSQQGLDTLVQALTQTGYYVVMNRSLLDKLSYESELNGYQFKPLGARYVLAASITEFGRRQESSTAIYGLVGKSRTDVAYATVSLVLVDVSTSATVASASGTAKIDITGRKALGTGTNISYDSSQNQRVLSLAIRDAVNNLINVTRYMR</sequence>
<evidence type="ECO:0000256" key="4">
    <source>
        <dbReference type="ARBA" id="ARBA00022475"/>
    </source>
</evidence>
<dbReference type="Gene3D" id="3.40.50.10610">
    <property type="entry name" value="ABC-type transport auxiliary lipoprotein component"/>
    <property type="match status" value="1"/>
</dbReference>
<keyword evidence="4" id="KW-1003">Cell membrane</keyword>
<dbReference type="PROSITE" id="PS51257">
    <property type="entry name" value="PROKAR_LIPOPROTEIN"/>
    <property type="match status" value="1"/>
</dbReference>
<evidence type="ECO:0000256" key="5">
    <source>
        <dbReference type="ARBA" id="ARBA00022729"/>
    </source>
</evidence>